<organism evidence="2 3">
    <name type="scientific">Aequitasia blattaphilus</name>
    <dbReference type="NCBI Taxonomy" id="2949332"/>
    <lineage>
        <taxon>Bacteria</taxon>
        <taxon>Bacillati</taxon>
        <taxon>Bacillota</taxon>
        <taxon>Clostridia</taxon>
        <taxon>Lachnospirales</taxon>
        <taxon>Lachnospiraceae</taxon>
        <taxon>Aequitasia</taxon>
    </lineage>
</organism>
<dbReference type="PANTHER" id="PTHR30411:SF1">
    <property type="entry name" value="CYTOPLASMIC PROTEIN"/>
    <property type="match status" value="1"/>
</dbReference>
<dbReference type="EMBL" id="JAMZFW010000016">
    <property type="protein sequence ID" value="MCP1102990.1"/>
    <property type="molecule type" value="Genomic_DNA"/>
</dbReference>
<dbReference type="PANTHER" id="PTHR30411">
    <property type="entry name" value="CYTOPLASMIC PROTEIN"/>
    <property type="match status" value="1"/>
</dbReference>
<evidence type="ECO:0000313" key="2">
    <source>
        <dbReference type="EMBL" id="MCP1102990.1"/>
    </source>
</evidence>
<dbReference type="InterPro" id="IPR007214">
    <property type="entry name" value="YbaK/aa-tRNA-synth-assoc-dom"/>
</dbReference>
<name>A0ABT1EAY1_9FIRM</name>
<accession>A0ABT1EAY1</accession>
<dbReference type="Pfam" id="PF04073">
    <property type="entry name" value="tRNA_edit"/>
    <property type="match status" value="1"/>
</dbReference>
<dbReference type="InterPro" id="IPR036754">
    <property type="entry name" value="YbaK/aa-tRNA-synt-asso_dom_sf"/>
</dbReference>
<dbReference type="Proteomes" id="UP001523566">
    <property type="component" value="Unassembled WGS sequence"/>
</dbReference>
<keyword evidence="3" id="KW-1185">Reference proteome</keyword>
<dbReference type="Gene3D" id="3.90.960.10">
    <property type="entry name" value="YbaK/aminoacyl-tRNA synthetase-associated domain"/>
    <property type="match status" value="1"/>
</dbReference>
<dbReference type="SUPFAM" id="SSF55826">
    <property type="entry name" value="YbaK/ProRS associated domain"/>
    <property type="match status" value="1"/>
</dbReference>
<sequence>MAAKRVIKALDNKNVQYEVKEYPCDFIDSVHAAELMGIDMGHIAKTLAFKLPIGIAVIVLSGETRLNREKYKKKFRVDTFRLDEEDLMEFTGYVPGAVSPIAITYKKAKIFLDISLKPYMNDYVYTSGGTLNSAIGIRPSDLYEVCGCKEWIDVSEK</sequence>
<reference evidence="2 3" key="1">
    <citation type="journal article" date="2022" name="Genome Biol. Evol.">
        <title>Host diet, physiology and behaviors set the stage for Lachnospiraceae cladogenesis.</title>
        <authorList>
            <person name="Vera-Ponce De Leon A."/>
            <person name="Schneider M."/>
            <person name="Jahnes B.C."/>
            <person name="Sadowski V."/>
            <person name="Camuy-Velez L.A."/>
            <person name="Duan J."/>
            <person name="Sabree Z.L."/>
        </authorList>
    </citation>
    <scope>NUCLEOTIDE SEQUENCE [LARGE SCALE GENOMIC DNA]</scope>
    <source>
        <strain evidence="2 3">PAL113</strain>
    </source>
</reference>
<evidence type="ECO:0000259" key="1">
    <source>
        <dbReference type="Pfam" id="PF04073"/>
    </source>
</evidence>
<dbReference type="RefSeq" id="WP_262066777.1">
    <property type="nucleotide sequence ID" value="NZ_JAMXOD010000016.1"/>
</dbReference>
<feature type="domain" description="YbaK/aminoacyl-tRNA synthetase-associated" evidence="1">
    <location>
        <begin position="31"/>
        <end position="142"/>
    </location>
</feature>
<proteinExistence type="predicted"/>
<protein>
    <recommendedName>
        <fullName evidence="1">YbaK/aminoacyl-tRNA synthetase-associated domain-containing protein</fullName>
    </recommendedName>
</protein>
<gene>
    <name evidence="2" type="ORF">NK125_11235</name>
</gene>
<evidence type="ECO:0000313" key="3">
    <source>
        <dbReference type="Proteomes" id="UP001523566"/>
    </source>
</evidence>
<comment type="caution">
    <text evidence="2">The sequence shown here is derived from an EMBL/GenBank/DDBJ whole genome shotgun (WGS) entry which is preliminary data.</text>
</comment>